<accession>A0A396ZHS3</accession>
<organism evidence="1 2">
    <name type="scientific">Leptospira stimsonii</name>
    <dbReference type="NCBI Taxonomy" id="2202203"/>
    <lineage>
        <taxon>Bacteria</taxon>
        <taxon>Pseudomonadati</taxon>
        <taxon>Spirochaetota</taxon>
        <taxon>Spirochaetia</taxon>
        <taxon>Leptospirales</taxon>
        <taxon>Leptospiraceae</taxon>
        <taxon>Leptospira</taxon>
    </lineage>
</organism>
<comment type="caution">
    <text evidence="1">The sequence shown here is derived from an EMBL/GenBank/DDBJ whole genome shotgun (WGS) entry which is preliminary data.</text>
</comment>
<reference evidence="2" key="1">
    <citation type="submission" date="2018-05" db="EMBL/GenBank/DDBJ databases">
        <title>Leptospira yasudae sp. nov. and Leptospira stimsonii sp. nov., two pathogenic species of the genus Leptospira isolated from environmental sources.</title>
        <authorList>
            <person name="Casanovas-Massana A."/>
            <person name="Hamond C."/>
            <person name="Santos L.A."/>
            <person name="Hacker K.P."/>
            <person name="Balassiano I."/>
            <person name="Medeiros M.A."/>
            <person name="Reis M.G."/>
            <person name="Ko A.I."/>
            <person name="Wunder E.A."/>
        </authorList>
    </citation>
    <scope>NUCLEOTIDE SEQUENCE [LARGE SCALE GENOMIC DNA]</scope>
    <source>
        <strain evidence="2">Yale</strain>
    </source>
</reference>
<dbReference type="EMBL" id="QHCT01000001">
    <property type="protein sequence ID" value="RHX93216.1"/>
    <property type="molecule type" value="Genomic_DNA"/>
</dbReference>
<dbReference type="InterPro" id="IPR047676">
    <property type="entry name" value="FxLYD_dom"/>
</dbReference>
<gene>
    <name evidence="1" type="ORF">DLM75_06030</name>
</gene>
<dbReference type="AlphaFoldDB" id="A0A396ZHS3"/>
<proteinExistence type="predicted"/>
<dbReference type="OrthoDB" id="334000at2"/>
<name>A0A396ZHS3_9LEPT</name>
<protein>
    <submittedName>
        <fullName evidence="1">Uncharacterized protein</fullName>
    </submittedName>
</protein>
<sequence length="136" mass="15600">MHFIVLFSRRSTQILFSIFLLTVFFSTVRDFGPLEASRKSSPETTLDGKFKYYNVGIQDQFAYLEIYGQIENQSGKDYAEAFFTVNFYDKDDSLLESCQIAIQGLLAGNKRDFYGSARHVDPKLIARFTIEFDGSN</sequence>
<evidence type="ECO:0000313" key="2">
    <source>
        <dbReference type="Proteomes" id="UP000265798"/>
    </source>
</evidence>
<dbReference type="NCBIfam" id="NF038353">
    <property type="entry name" value="FxLYD_dom"/>
    <property type="match status" value="1"/>
</dbReference>
<dbReference type="Proteomes" id="UP000265798">
    <property type="component" value="Unassembled WGS sequence"/>
</dbReference>
<evidence type="ECO:0000313" key="1">
    <source>
        <dbReference type="EMBL" id="RHX93216.1"/>
    </source>
</evidence>